<proteinExistence type="predicted"/>
<feature type="domain" description="Polysaccharide export protein N-terminal" evidence="2">
    <location>
        <begin position="95"/>
        <end position="165"/>
    </location>
</feature>
<dbReference type="InterPro" id="IPR003715">
    <property type="entry name" value="Poly_export_N"/>
</dbReference>
<evidence type="ECO:0000313" key="4">
    <source>
        <dbReference type="Proteomes" id="UP000756530"/>
    </source>
</evidence>
<keyword evidence="4" id="KW-1185">Reference proteome</keyword>
<evidence type="ECO:0000313" key="3">
    <source>
        <dbReference type="EMBL" id="MBV7379834.1"/>
    </source>
</evidence>
<dbReference type="RefSeq" id="WP_218393025.1">
    <property type="nucleotide sequence ID" value="NZ_JAHUZE010000003.1"/>
</dbReference>
<accession>A0ABS6T3K8</accession>
<dbReference type="EMBL" id="JAHUZE010000003">
    <property type="protein sequence ID" value="MBV7379834.1"/>
    <property type="molecule type" value="Genomic_DNA"/>
</dbReference>
<evidence type="ECO:0000256" key="1">
    <source>
        <dbReference type="ARBA" id="ARBA00022729"/>
    </source>
</evidence>
<protein>
    <submittedName>
        <fullName evidence="3">Polysaccharide biosynthesis/export family protein</fullName>
    </submittedName>
</protein>
<organism evidence="3 4">
    <name type="scientific">Maritimibacter dapengensis</name>
    <dbReference type="NCBI Taxonomy" id="2836868"/>
    <lineage>
        <taxon>Bacteria</taxon>
        <taxon>Pseudomonadati</taxon>
        <taxon>Pseudomonadota</taxon>
        <taxon>Alphaproteobacteria</taxon>
        <taxon>Rhodobacterales</taxon>
        <taxon>Roseobacteraceae</taxon>
        <taxon>Maritimibacter</taxon>
    </lineage>
</organism>
<dbReference type="Pfam" id="PF02563">
    <property type="entry name" value="Poly_export"/>
    <property type="match status" value="1"/>
</dbReference>
<comment type="caution">
    <text evidence="3">The sequence shown here is derived from an EMBL/GenBank/DDBJ whole genome shotgun (WGS) entry which is preliminary data.</text>
</comment>
<gene>
    <name evidence="3" type="ORF">KJP28_12950</name>
</gene>
<reference evidence="3 4" key="1">
    <citation type="submission" date="2021-05" db="EMBL/GenBank/DDBJ databases">
        <title>Culturable bacteria isolated from Daya Bay.</title>
        <authorList>
            <person name="Zheng W."/>
            <person name="Yu S."/>
            <person name="Huang Y."/>
        </authorList>
    </citation>
    <scope>NUCLEOTIDE SEQUENCE [LARGE SCALE GENOMIC DNA]</scope>
    <source>
        <strain evidence="3 4">DP4N28-5</strain>
    </source>
</reference>
<dbReference type="InterPro" id="IPR049712">
    <property type="entry name" value="Poly_export"/>
</dbReference>
<evidence type="ECO:0000259" key="2">
    <source>
        <dbReference type="Pfam" id="PF02563"/>
    </source>
</evidence>
<keyword evidence="1" id="KW-0732">Signal</keyword>
<dbReference type="PANTHER" id="PTHR33619">
    <property type="entry name" value="POLYSACCHARIDE EXPORT PROTEIN GFCE-RELATED"/>
    <property type="match status" value="1"/>
</dbReference>
<dbReference type="Proteomes" id="UP000756530">
    <property type="component" value="Unassembled WGS sequence"/>
</dbReference>
<sequence>MPLINAPRAATFLAALGLSACSATIEHDNLEPVAQGDGYQAQYRTPERRGTEAFLRARDINASKCLPERGGAVGDSFEGGKGIVGSMVALQGEFLSRGDLVEVLVSGDETFSDRYEVSRDGVIRLPFLDPVPAQGRRIEEIEADIEAALMEAGHFATRPLVSVRLQDYASASVGVTGAVFEPRPVEIGGIRGAEIDVGRQETLGASTEARDLANALRAAGGIRPDADLSAVELRRGGRLHTLDLREVITGRDRADIMLLTGDELHVPSRQCFQDHLMVPSPISPPGISLFLSNLTQPAAGNALAGIGKDVREVPYGTRYMQAVVDTNCVGGARMTNGHRSAALYSRNPLTQVSVVIERDIEDMMRRADRDDYDPFVLPGDAIACYDSAVTNVSGLGSAVAAVPLALLP</sequence>
<dbReference type="PANTHER" id="PTHR33619:SF3">
    <property type="entry name" value="POLYSACCHARIDE EXPORT PROTEIN GFCE-RELATED"/>
    <property type="match status" value="1"/>
</dbReference>
<name>A0ABS6T3K8_9RHOB</name>